<organism evidence="3 4">
    <name type="scientific">Pseudomonas putida</name>
    <name type="common">Arthrobacter siderocapsulatus</name>
    <dbReference type="NCBI Taxonomy" id="303"/>
    <lineage>
        <taxon>Bacteria</taxon>
        <taxon>Pseudomonadati</taxon>
        <taxon>Pseudomonadota</taxon>
        <taxon>Gammaproteobacteria</taxon>
        <taxon>Pseudomonadales</taxon>
        <taxon>Pseudomonadaceae</taxon>
        <taxon>Pseudomonas</taxon>
    </lineage>
</organism>
<dbReference type="RefSeq" id="WP_022989491.1">
    <property type="nucleotide sequence ID" value="NZ_AP015029.1"/>
</dbReference>
<dbReference type="InterPro" id="IPR016181">
    <property type="entry name" value="Acyl_CoA_acyltransferase"/>
</dbReference>
<keyword evidence="2" id="KW-0012">Acyltransferase</keyword>
<name>A0A1L7NGL8_PSEPU</name>
<reference evidence="3 4" key="1">
    <citation type="submission" date="2015-11" db="EMBL/GenBank/DDBJ databases">
        <title>Complete genome sequencing of a biphenyl-degrading bacterium, Pseudomonas putida KF715 (=NBRC110667).</title>
        <authorList>
            <person name="Suenaga H."/>
            <person name="Fujihara N."/>
            <person name="Watanabe T."/>
            <person name="Hirose J."/>
            <person name="Kimura N."/>
            <person name="Yamazoe A."/>
            <person name="Hosoyama A."/>
            <person name="Shimodaira J."/>
            <person name="Furukawa K."/>
        </authorList>
    </citation>
    <scope>NUCLEOTIDE SEQUENCE [LARGE SCALE GENOMIC DNA]</scope>
    <source>
        <strain evidence="3 4">KF715</strain>
    </source>
</reference>
<dbReference type="CDD" id="cd04301">
    <property type="entry name" value="NAT_SF"/>
    <property type="match status" value="1"/>
</dbReference>
<evidence type="ECO:0000313" key="3">
    <source>
        <dbReference type="EMBL" id="BAW24600.1"/>
    </source>
</evidence>
<dbReference type="PANTHER" id="PTHR10545:SF42">
    <property type="entry name" value="ACETYLTRANSFERASE"/>
    <property type="match status" value="1"/>
</dbReference>
<dbReference type="InterPro" id="IPR000182">
    <property type="entry name" value="GNAT_dom"/>
</dbReference>
<proteinExistence type="predicted"/>
<protein>
    <submittedName>
        <fullName evidence="3">N-acetyltransferase GCN5</fullName>
    </submittedName>
</protein>
<dbReference type="Gene3D" id="3.40.630.30">
    <property type="match status" value="1"/>
</dbReference>
<accession>A0A1L7NGL8</accession>
<evidence type="ECO:0000256" key="2">
    <source>
        <dbReference type="ARBA" id="ARBA00023315"/>
    </source>
</evidence>
<dbReference type="Pfam" id="PF00583">
    <property type="entry name" value="Acetyltransf_1"/>
    <property type="match status" value="1"/>
</dbReference>
<keyword evidence="1 3" id="KW-0808">Transferase</keyword>
<sequence length="148" mass="16934">MSDKTVIRDALPADHDDWLRLWTGYNTFYEASVPPATTARTWQRILDPNSSTFCRIAEVDGRVIGFSASVLHDSTWTAAPGCYLEDLFVDPACRGKGIGRKLIEDLVSLAQTNGWARLYWHTRDDNPARKLYDEFVAADQFVRYRLQF</sequence>
<evidence type="ECO:0000256" key="1">
    <source>
        <dbReference type="ARBA" id="ARBA00022679"/>
    </source>
</evidence>
<gene>
    <name evidence="3" type="ORF">KF715C_ch40270</name>
</gene>
<dbReference type="GO" id="GO:0008080">
    <property type="term" value="F:N-acetyltransferase activity"/>
    <property type="evidence" value="ECO:0007669"/>
    <property type="project" value="TreeGrafter"/>
</dbReference>
<dbReference type="SUPFAM" id="SSF55729">
    <property type="entry name" value="Acyl-CoA N-acyltransferases (Nat)"/>
    <property type="match status" value="1"/>
</dbReference>
<dbReference type="InterPro" id="IPR051016">
    <property type="entry name" value="Diverse_Substrate_AcTransf"/>
</dbReference>
<dbReference type="PANTHER" id="PTHR10545">
    <property type="entry name" value="DIAMINE N-ACETYLTRANSFERASE"/>
    <property type="match status" value="1"/>
</dbReference>
<dbReference type="PROSITE" id="PS51186">
    <property type="entry name" value="GNAT"/>
    <property type="match status" value="1"/>
</dbReference>
<dbReference type="EMBL" id="AP015029">
    <property type="protein sequence ID" value="BAW24600.1"/>
    <property type="molecule type" value="Genomic_DNA"/>
</dbReference>
<dbReference type="AlphaFoldDB" id="A0A1L7NGL8"/>
<evidence type="ECO:0000313" key="4">
    <source>
        <dbReference type="Proteomes" id="UP000218731"/>
    </source>
</evidence>
<dbReference type="Proteomes" id="UP000218731">
    <property type="component" value="Chromosome 1"/>
</dbReference>